<comment type="caution">
    <text evidence="11">The sequence shown here is derived from an EMBL/GenBank/DDBJ whole genome shotgun (WGS) entry which is preliminary data.</text>
</comment>
<evidence type="ECO:0000256" key="6">
    <source>
        <dbReference type="ARBA" id="ARBA00022777"/>
    </source>
</evidence>
<evidence type="ECO:0000313" key="12">
    <source>
        <dbReference type="Proteomes" id="UP000295215"/>
    </source>
</evidence>
<keyword evidence="3" id="KW-0597">Phosphoprotein</keyword>
<evidence type="ECO:0000313" key="11">
    <source>
        <dbReference type="EMBL" id="TDS56940.1"/>
    </source>
</evidence>
<evidence type="ECO:0000256" key="2">
    <source>
        <dbReference type="ARBA" id="ARBA00012438"/>
    </source>
</evidence>
<dbReference type="Proteomes" id="UP000295215">
    <property type="component" value="Unassembled WGS sequence"/>
</dbReference>
<dbReference type="InterPro" id="IPR011990">
    <property type="entry name" value="TPR-like_helical_dom_sf"/>
</dbReference>
<dbReference type="PANTHER" id="PTHR24421">
    <property type="entry name" value="NITRATE/NITRITE SENSOR PROTEIN NARX-RELATED"/>
    <property type="match status" value="1"/>
</dbReference>
<dbReference type="GO" id="GO:0016020">
    <property type="term" value="C:membrane"/>
    <property type="evidence" value="ECO:0007669"/>
    <property type="project" value="InterPro"/>
</dbReference>
<evidence type="ECO:0000256" key="7">
    <source>
        <dbReference type="ARBA" id="ARBA00022840"/>
    </source>
</evidence>
<proteinExistence type="predicted"/>
<accession>A0A4V3E8E3</accession>
<keyword evidence="4" id="KW-0808">Transferase</keyword>
<dbReference type="InterPro" id="IPR003594">
    <property type="entry name" value="HATPase_dom"/>
</dbReference>
<keyword evidence="9" id="KW-1133">Transmembrane helix</keyword>
<evidence type="ECO:0000259" key="10">
    <source>
        <dbReference type="PROSITE" id="PS50109"/>
    </source>
</evidence>
<keyword evidence="9" id="KW-0812">Transmembrane</keyword>
<dbReference type="Gene3D" id="1.25.40.10">
    <property type="entry name" value="Tetratricopeptide repeat domain"/>
    <property type="match status" value="1"/>
</dbReference>
<keyword evidence="12" id="KW-1185">Reference proteome</keyword>
<dbReference type="GO" id="GO:0000155">
    <property type="term" value="F:phosphorelay sensor kinase activity"/>
    <property type="evidence" value="ECO:0007669"/>
    <property type="project" value="InterPro"/>
</dbReference>
<evidence type="ECO:0000256" key="1">
    <source>
        <dbReference type="ARBA" id="ARBA00000085"/>
    </source>
</evidence>
<keyword evidence="5" id="KW-0547">Nucleotide-binding</keyword>
<comment type="catalytic activity">
    <reaction evidence="1">
        <text>ATP + protein L-histidine = ADP + protein N-phospho-L-histidine.</text>
        <dbReference type="EC" id="2.7.13.3"/>
    </reaction>
</comment>
<dbReference type="Pfam" id="PF07730">
    <property type="entry name" value="HisKA_3"/>
    <property type="match status" value="1"/>
</dbReference>
<dbReference type="RefSeq" id="WP_133712872.1">
    <property type="nucleotide sequence ID" value="NZ_SOAG01000017.1"/>
</dbReference>
<keyword evidence="7" id="KW-0067">ATP-binding</keyword>
<evidence type="ECO:0000256" key="8">
    <source>
        <dbReference type="ARBA" id="ARBA00023012"/>
    </source>
</evidence>
<dbReference type="Gene3D" id="1.20.5.1930">
    <property type="match status" value="1"/>
</dbReference>
<dbReference type="Pfam" id="PF02518">
    <property type="entry name" value="HATPase_c"/>
    <property type="match status" value="1"/>
</dbReference>
<keyword evidence="9" id="KW-0472">Membrane</keyword>
<dbReference type="EMBL" id="SOAG01000017">
    <property type="protein sequence ID" value="TDS56940.1"/>
    <property type="molecule type" value="Genomic_DNA"/>
</dbReference>
<dbReference type="InterPro" id="IPR050482">
    <property type="entry name" value="Sensor_HK_TwoCompSys"/>
</dbReference>
<evidence type="ECO:0000256" key="3">
    <source>
        <dbReference type="ARBA" id="ARBA00022553"/>
    </source>
</evidence>
<dbReference type="InterPro" id="IPR005467">
    <property type="entry name" value="His_kinase_dom"/>
</dbReference>
<protein>
    <recommendedName>
        <fullName evidence="2">histidine kinase</fullName>
        <ecNumber evidence="2">2.7.13.3</ecNumber>
    </recommendedName>
</protein>
<feature type="transmembrane region" description="Helical" evidence="9">
    <location>
        <begin position="413"/>
        <end position="432"/>
    </location>
</feature>
<dbReference type="Gene3D" id="3.30.565.10">
    <property type="entry name" value="Histidine kinase-like ATPase, C-terminal domain"/>
    <property type="match status" value="1"/>
</dbReference>
<dbReference type="EC" id="2.7.13.3" evidence="2"/>
<gene>
    <name evidence="11" type="ORF">C8P70_11730</name>
</gene>
<evidence type="ECO:0000256" key="5">
    <source>
        <dbReference type="ARBA" id="ARBA00022741"/>
    </source>
</evidence>
<feature type="domain" description="Histidine kinase" evidence="10">
    <location>
        <begin position="475"/>
        <end position="664"/>
    </location>
</feature>
<dbReference type="CDD" id="cd16917">
    <property type="entry name" value="HATPase_UhpB-NarQ-NarX-like"/>
    <property type="match status" value="1"/>
</dbReference>
<dbReference type="SUPFAM" id="SSF48452">
    <property type="entry name" value="TPR-like"/>
    <property type="match status" value="2"/>
</dbReference>
<keyword evidence="6 11" id="KW-0418">Kinase</keyword>
<dbReference type="GO" id="GO:0046983">
    <property type="term" value="F:protein dimerization activity"/>
    <property type="evidence" value="ECO:0007669"/>
    <property type="project" value="InterPro"/>
</dbReference>
<dbReference type="PROSITE" id="PS50109">
    <property type="entry name" value="HIS_KIN"/>
    <property type="match status" value="1"/>
</dbReference>
<dbReference type="SMART" id="SM00387">
    <property type="entry name" value="HATPase_c"/>
    <property type="match status" value="1"/>
</dbReference>
<dbReference type="GO" id="GO:0005524">
    <property type="term" value="F:ATP binding"/>
    <property type="evidence" value="ECO:0007669"/>
    <property type="project" value="UniProtKB-KW"/>
</dbReference>
<organism evidence="11 12">
    <name type="scientific">Myroides indicus</name>
    <dbReference type="NCBI Taxonomy" id="1323422"/>
    <lineage>
        <taxon>Bacteria</taxon>
        <taxon>Pseudomonadati</taxon>
        <taxon>Bacteroidota</taxon>
        <taxon>Flavobacteriia</taxon>
        <taxon>Flavobacteriales</taxon>
        <taxon>Flavobacteriaceae</taxon>
        <taxon>Myroides</taxon>
    </lineage>
</organism>
<dbReference type="SUPFAM" id="SSF55874">
    <property type="entry name" value="ATPase domain of HSP90 chaperone/DNA topoisomerase II/histidine kinase"/>
    <property type="match status" value="1"/>
</dbReference>
<dbReference type="PROSITE" id="PS51257">
    <property type="entry name" value="PROKAR_LIPOPROTEIN"/>
    <property type="match status" value="1"/>
</dbReference>
<evidence type="ECO:0000256" key="9">
    <source>
        <dbReference type="SAM" id="Phobius"/>
    </source>
</evidence>
<dbReference type="AlphaFoldDB" id="A0A4V3E8E3"/>
<dbReference type="PANTHER" id="PTHR24421:SF10">
    <property type="entry name" value="NITRATE_NITRITE SENSOR PROTEIN NARQ"/>
    <property type="match status" value="1"/>
</dbReference>
<evidence type="ECO:0000256" key="4">
    <source>
        <dbReference type="ARBA" id="ARBA00022679"/>
    </source>
</evidence>
<keyword evidence="8" id="KW-0902">Two-component regulatory system</keyword>
<dbReference type="InterPro" id="IPR011712">
    <property type="entry name" value="Sig_transdc_His_kin_sub3_dim/P"/>
</dbReference>
<dbReference type="OrthoDB" id="9771112at2"/>
<dbReference type="InterPro" id="IPR036890">
    <property type="entry name" value="HATPase_C_sf"/>
</dbReference>
<reference evidence="11 12" key="1">
    <citation type="submission" date="2019-03" db="EMBL/GenBank/DDBJ databases">
        <title>Genomic Encyclopedia of Archaeal and Bacterial Type Strains, Phase II (KMG-II): from individual species to whole genera.</title>
        <authorList>
            <person name="Goeker M."/>
        </authorList>
    </citation>
    <scope>NUCLEOTIDE SEQUENCE [LARGE SCALE GENOMIC DNA]</scope>
    <source>
        <strain evidence="11 12">DSM 28213</strain>
    </source>
</reference>
<name>A0A4V3E8E3_9FLAO</name>
<sequence length="666" mass="78024">MNIRVLFSYFIFLFLYSCTQVKKKSNANLNNYIDYEKSTNKEAFLDSLYILNQALVNDSLTRENLMQIAAHYEKQGINNKFFSTTQQVYTLALTQKDILHQAQALWYLGDYYDNKQVSDSAYYYYLKAEQLYASQKDSVNWIKMLSYKAGVLYDIGLYTESESVAAQALHLLSQHNNTRLQYESNVQMILALEGLKEYETALKYYAKIPRLLKQLENEGYDKQRLQRSWLSYYNNLGTYYNEIGKPQEAQKYFEMALTDPAVDDSPKLKAMLLNNYANNLILQRDNNVLIDSLLNLSLQIRQDINHKQGIIASKINIAEFKLLLKDTAQALQIMQDAYLLAVDEKSGYELMESLKFLSEYDQENRDKYTAVYIQTQDSLRNLERQTRNKFARIAYETNEIEKRNDILIQRNTYLWAIISLVSVLLLIVFIVFKLRLKNKKLLYLQKEQHAVQQIQDLLLKQQSIAENTREKERKRIAKDLHDAIVNRVFTTRINLDELATSQPEQKAKLVQQLKQTETQIRTLAHDIHKNLFDQKQDFSEIIKSLVHSQKNTFKTTFECSIDNGIDWSFFTIQQKTQIYLILQELLQNVNKHSHAAKCIVIFLMKEDRITIRVHDNGIGIDKEKAKKGMGFRNINHRLKQLNGEIKLSDANQMTTITLEIQYNNKK</sequence>